<comment type="caution">
    <text evidence="1">The sequence shown here is derived from an EMBL/GenBank/DDBJ whole genome shotgun (WGS) entry which is preliminary data.</text>
</comment>
<dbReference type="SUPFAM" id="SSF89232">
    <property type="entry name" value="Hypothetical protein TM1070"/>
    <property type="match status" value="1"/>
</dbReference>
<organism evidence="1 2">
    <name type="scientific">Stakelama marina</name>
    <dbReference type="NCBI Taxonomy" id="2826939"/>
    <lineage>
        <taxon>Bacteria</taxon>
        <taxon>Pseudomonadati</taxon>
        <taxon>Pseudomonadota</taxon>
        <taxon>Alphaproteobacteria</taxon>
        <taxon>Sphingomonadales</taxon>
        <taxon>Sphingomonadaceae</taxon>
        <taxon>Stakelama</taxon>
    </lineage>
</organism>
<dbReference type="Gene3D" id="2.60.290.11">
    <property type="entry name" value="TM1070-like"/>
    <property type="match status" value="1"/>
</dbReference>
<keyword evidence="2" id="KW-1185">Reference proteome</keyword>
<sequence length="126" mass="13617">MKMEAIGKTRWVIPEGYIPPASMVNADHALMSHEAACILNSGDTDAHIEITVFLTDDEPIGPYKLTVGARRTSHVRFNDLEDPAPVPTGTSYASVIESDVPIVVQHTRLDSRAAEIALLSTMAFAA</sequence>
<evidence type="ECO:0008006" key="3">
    <source>
        <dbReference type="Google" id="ProtNLM"/>
    </source>
</evidence>
<dbReference type="InterPro" id="IPR009794">
    <property type="entry name" value="ASRT"/>
</dbReference>
<dbReference type="PIRSF" id="PIRSF008711">
    <property type="entry name" value="UCP008711"/>
    <property type="match status" value="1"/>
</dbReference>
<accession>A0A8T4I962</accession>
<dbReference type="RefSeq" id="WP_284052811.1">
    <property type="nucleotide sequence ID" value="NZ_JAGRQC010000001.1"/>
</dbReference>
<proteinExistence type="predicted"/>
<dbReference type="Pfam" id="PF07100">
    <property type="entry name" value="ASRT"/>
    <property type="match status" value="1"/>
</dbReference>
<name>A0A8T4I962_9SPHN</name>
<dbReference type="InterPro" id="IPR036698">
    <property type="entry name" value="TM1070-like_sf"/>
</dbReference>
<dbReference type="EMBL" id="JAGRQC010000001">
    <property type="protein sequence ID" value="MBR0551538.1"/>
    <property type="molecule type" value="Genomic_DNA"/>
</dbReference>
<dbReference type="AlphaFoldDB" id="A0A8T4I962"/>
<evidence type="ECO:0000313" key="1">
    <source>
        <dbReference type="EMBL" id="MBR0551538.1"/>
    </source>
</evidence>
<gene>
    <name evidence="1" type="ORF">J7S20_03350</name>
</gene>
<reference evidence="1" key="1">
    <citation type="submission" date="2021-04" db="EMBL/GenBank/DDBJ databases">
        <title>Ouciella asimina sp. nov., isolated from the surface seawater in the hydrothermal field of Okinawa Trough.</title>
        <authorList>
            <person name="Shuang W."/>
        </authorList>
    </citation>
    <scope>NUCLEOTIDE SEQUENCE</scope>
    <source>
        <strain evidence="1">LXI357</strain>
    </source>
</reference>
<protein>
    <recommendedName>
        <fullName evidence="3">Sensory rhodopsin transducer</fullName>
    </recommendedName>
</protein>
<evidence type="ECO:0000313" key="2">
    <source>
        <dbReference type="Proteomes" id="UP000676996"/>
    </source>
</evidence>
<dbReference type="Proteomes" id="UP000676996">
    <property type="component" value="Unassembled WGS sequence"/>
</dbReference>